<name>A0A7S0XD41_9STRA</name>
<dbReference type="InterPro" id="IPR001345">
    <property type="entry name" value="PG/BPGM_mutase_AS"/>
</dbReference>
<feature type="domain" description="6-phosphofructo-2-kinase" evidence="6">
    <location>
        <begin position="63"/>
        <end position="284"/>
    </location>
</feature>
<evidence type="ECO:0000259" key="6">
    <source>
        <dbReference type="Pfam" id="PF01591"/>
    </source>
</evidence>
<evidence type="ECO:0000256" key="1">
    <source>
        <dbReference type="ARBA" id="ARBA00022741"/>
    </source>
</evidence>
<keyword evidence="2" id="KW-0067">ATP-binding</keyword>
<protein>
    <recommendedName>
        <fullName evidence="6">6-phosphofructo-2-kinase domain-containing protein</fullName>
    </recommendedName>
</protein>
<dbReference type="PIRSF" id="PIRSF000709">
    <property type="entry name" value="6PFK_2-Ptase"/>
    <property type="match status" value="1"/>
</dbReference>
<dbReference type="GO" id="GO:0003873">
    <property type="term" value="F:6-phosphofructo-2-kinase activity"/>
    <property type="evidence" value="ECO:0007669"/>
    <property type="project" value="InterPro"/>
</dbReference>
<dbReference type="SMART" id="SM00855">
    <property type="entry name" value="PGAM"/>
    <property type="match status" value="1"/>
</dbReference>
<dbReference type="InterPro" id="IPR029033">
    <property type="entry name" value="His_PPase_superfam"/>
</dbReference>
<dbReference type="Gene3D" id="3.40.50.300">
    <property type="entry name" value="P-loop containing nucleotide triphosphate hydrolases"/>
    <property type="match status" value="1"/>
</dbReference>
<evidence type="ECO:0000313" key="7">
    <source>
        <dbReference type="EMBL" id="CAD8715374.1"/>
    </source>
</evidence>
<dbReference type="Gene3D" id="3.40.50.1240">
    <property type="entry name" value="Phosphoglycerate mutase-like"/>
    <property type="match status" value="1"/>
</dbReference>
<feature type="binding site" evidence="4">
    <location>
        <begin position="292"/>
        <end position="299"/>
    </location>
    <ligand>
        <name>substrate</name>
    </ligand>
</feature>
<dbReference type="GO" id="GO:0006000">
    <property type="term" value="P:fructose metabolic process"/>
    <property type="evidence" value="ECO:0007669"/>
    <property type="project" value="InterPro"/>
</dbReference>
<dbReference type="GO" id="GO:0004331">
    <property type="term" value="F:fructose-2,6-bisphosphate 2-phosphatase activity"/>
    <property type="evidence" value="ECO:0007669"/>
    <property type="project" value="TreeGrafter"/>
</dbReference>
<dbReference type="CDD" id="cd07067">
    <property type="entry name" value="HP_PGM_like"/>
    <property type="match status" value="1"/>
</dbReference>
<dbReference type="PANTHER" id="PTHR10606">
    <property type="entry name" value="6-PHOSPHOFRUCTO-2-KINASE/FRUCTOSE-2,6-BISPHOSPHATASE"/>
    <property type="match status" value="1"/>
</dbReference>
<feature type="active site" description="Tele-phosphohistidine intermediate" evidence="3">
    <location>
        <position position="293"/>
    </location>
</feature>
<gene>
    <name evidence="7" type="ORF">CNEB1095_LOCUS1319</name>
</gene>
<dbReference type="EMBL" id="HBFD01002094">
    <property type="protein sequence ID" value="CAD8715374.1"/>
    <property type="molecule type" value="Transcribed_RNA"/>
</dbReference>
<dbReference type="Pfam" id="PF00300">
    <property type="entry name" value="His_Phos_1"/>
    <property type="match status" value="1"/>
</dbReference>
<dbReference type="GO" id="GO:0006003">
    <property type="term" value="P:fructose 2,6-bisphosphate metabolic process"/>
    <property type="evidence" value="ECO:0007669"/>
    <property type="project" value="InterPro"/>
</dbReference>
<evidence type="ECO:0000256" key="3">
    <source>
        <dbReference type="PIRSR" id="PIRSR613078-1"/>
    </source>
</evidence>
<dbReference type="InterPro" id="IPR013079">
    <property type="entry name" value="6Phosfructo_kin"/>
</dbReference>
<dbReference type="PANTHER" id="PTHR10606:SF44">
    <property type="entry name" value="6-PHOSPHOFRUCTO 2-KINASE_FRUCTOSE 2,6-BISPHOSPHATASE LONG FORM"/>
    <property type="match status" value="1"/>
</dbReference>
<sequence length="528" mass="61070">MDNNNNQSQLLKSPPTRTRSGSYNHKHLDNYNPLPQNAPGASAAVGHTVENSIPLSIFPIALDKMCICICGLPGRGKTHISRRLARYLSFFHAIPVEVFTVAEYRLKLCGVISDAEWFDATNIEANELRSQCNKLAVEDMIEFLNKNENGVAILDSTNATHERRKFVLQMMHSTRAKVLFIEVNNENERYLSQHYEDVSISSPDYQNVSNKGDAEVDFRKRIEKYKLIYEPIDDDSHSTTKYSAIETKWSYFKCNHSLKHFVLHNVSGYMQLKIVHFIINLRTTTHSFYLSRHGQSEYNAVGRIGGDSGLSEYGVSYAQKLAEFVNTHITKDKNGNEVPARLWTSTMRRTKETAQFIKQNTIYLKDEEEPQIQYEWIQMRPRAWHHLDELFAGQFDGMTYEEIEEEYPEEFARRNIDKLAYRYPRGESYLDVIARLEPIIIEMERHREPVLIIGHQGILRIIYAFYMGLSRGDAPYVSIPLNCVIELIPTFKCQEKRYHLFTPPKPLPKDGQDEPGNKYATLEDVQSH</sequence>
<reference evidence="7" key="1">
    <citation type="submission" date="2021-01" db="EMBL/GenBank/DDBJ databases">
        <authorList>
            <person name="Corre E."/>
            <person name="Pelletier E."/>
            <person name="Niang G."/>
            <person name="Scheremetjew M."/>
            <person name="Finn R."/>
            <person name="Kale V."/>
            <person name="Holt S."/>
            <person name="Cochrane G."/>
            <person name="Meng A."/>
            <person name="Brown T."/>
            <person name="Cohen L."/>
        </authorList>
    </citation>
    <scope>NUCLEOTIDE SEQUENCE</scope>
    <source>
        <strain evidence="7">UTEXLB2642</strain>
    </source>
</reference>
<dbReference type="Pfam" id="PF01591">
    <property type="entry name" value="6PF2K"/>
    <property type="match status" value="1"/>
</dbReference>
<feature type="region of interest" description="Disordered" evidence="5">
    <location>
        <begin position="1"/>
        <end position="31"/>
    </location>
</feature>
<dbReference type="SUPFAM" id="SSF52540">
    <property type="entry name" value="P-loop containing nucleoside triphosphate hydrolases"/>
    <property type="match status" value="1"/>
</dbReference>
<evidence type="ECO:0000256" key="2">
    <source>
        <dbReference type="ARBA" id="ARBA00022840"/>
    </source>
</evidence>
<dbReference type="PROSITE" id="PS00175">
    <property type="entry name" value="PG_MUTASE"/>
    <property type="match status" value="1"/>
</dbReference>
<evidence type="ECO:0000256" key="5">
    <source>
        <dbReference type="SAM" id="MobiDB-lite"/>
    </source>
</evidence>
<accession>A0A7S0XD41</accession>
<dbReference type="SUPFAM" id="SSF53254">
    <property type="entry name" value="Phosphoglycerate mutase-like"/>
    <property type="match status" value="1"/>
</dbReference>
<feature type="compositionally biased region" description="Basic and acidic residues" evidence="5">
    <location>
        <begin position="507"/>
        <end position="516"/>
    </location>
</feature>
<dbReference type="InterPro" id="IPR027417">
    <property type="entry name" value="P-loop_NTPase"/>
</dbReference>
<keyword evidence="1" id="KW-0547">Nucleotide-binding</keyword>
<proteinExistence type="predicted"/>
<organism evidence="7">
    <name type="scientific">Chromulina nebulosa</name>
    <dbReference type="NCBI Taxonomy" id="96789"/>
    <lineage>
        <taxon>Eukaryota</taxon>
        <taxon>Sar</taxon>
        <taxon>Stramenopiles</taxon>
        <taxon>Ochrophyta</taxon>
        <taxon>Chrysophyceae</taxon>
        <taxon>Chromulinales</taxon>
        <taxon>Chromulinaceae</taxon>
        <taxon>Chromulina</taxon>
    </lineage>
</organism>
<dbReference type="InterPro" id="IPR003094">
    <property type="entry name" value="6Pfruct_kin"/>
</dbReference>
<dbReference type="GO" id="GO:0005829">
    <property type="term" value="C:cytosol"/>
    <property type="evidence" value="ECO:0007669"/>
    <property type="project" value="TreeGrafter"/>
</dbReference>
<dbReference type="AlphaFoldDB" id="A0A7S0XD41"/>
<feature type="active site" description="Proton donor/acceptor" evidence="3">
    <location>
        <position position="389"/>
    </location>
</feature>
<feature type="compositionally biased region" description="Polar residues" evidence="5">
    <location>
        <begin position="1"/>
        <end position="23"/>
    </location>
</feature>
<feature type="binding site" evidence="4">
    <location>
        <position position="349"/>
    </location>
    <ligand>
        <name>substrate</name>
    </ligand>
</feature>
<dbReference type="InterPro" id="IPR013078">
    <property type="entry name" value="His_Pase_superF_clade-1"/>
</dbReference>
<feature type="region of interest" description="Disordered" evidence="5">
    <location>
        <begin position="503"/>
        <end position="528"/>
    </location>
</feature>
<evidence type="ECO:0000256" key="4">
    <source>
        <dbReference type="PIRSR" id="PIRSR613078-2"/>
    </source>
</evidence>
<dbReference type="GO" id="GO:0005524">
    <property type="term" value="F:ATP binding"/>
    <property type="evidence" value="ECO:0007669"/>
    <property type="project" value="UniProtKB-KW"/>
</dbReference>
<dbReference type="PRINTS" id="PR00991">
    <property type="entry name" value="6PFRUCTKNASE"/>
</dbReference>